<organism evidence="2 3">
    <name type="scientific">Bacillus cereus HuA2-1</name>
    <dbReference type="NCBI Taxonomy" id="1053201"/>
    <lineage>
        <taxon>Bacteria</taxon>
        <taxon>Bacillati</taxon>
        <taxon>Bacillota</taxon>
        <taxon>Bacilli</taxon>
        <taxon>Bacillales</taxon>
        <taxon>Bacillaceae</taxon>
        <taxon>Bacillus</taxon>
        <taxon>Bacillus cereus group</taxon>
    </lineage>
</organism>
<feature type="transmembrane region" description="Helical" evidence="1">
    <location>
        <begin position="230"/>
        <end position="253"/>
    </location>
</feature>
<dbReference type="PATRIC" id="fig|1053201.3.peg.5895"/>
<name>J9BK97_BACCE</name>
<feature type="transmembrane region" description="Helical" evidence="1">
    <location>
        <begin position="310"/>
        <end position="336"/>
    </location>
</feature>
<reference evidence="2 3" key="1">
    <citation type="submission" date="2012-04" db="EMBL/GenBank/DDBJ databases">
        <title>The Genome Sequence of Bacillus cereus HuA2-1.</title>
        <authorList>
            <consortium name="The Broad Institute Genome Sequencing Platform"/>
            <consortium name="The Broad Institute Genome Sequencing Center for Infectious Disease"/>
            <person name="Feldgarden M."/>
            <person name="Van der Auwera G.A."/>
            <person name="Mahillon J."/>
            <person name="Duprez V."/>
            <person name="Timmery S."/>
            <person name="Mattelet C."/>
            <person name="Dierick K."/>
            <person name="Sun M."/>
            <person name="Yu Z."/>
            <person name="Zhu L."/>
            <person name="Hu X."/>
            <person name="Shank E.B."/>
            <person name="Swiecicka I."/>
            <person name="Hansen B.M."/>
            <person name="Andrup L."/>
            <person name="Young S.K."/>
            <person name="Zeng Q."/>
            <person name="Gargeya S."/>
            <person name="Fitzgerald M."/>
            <person name="Haas B."/>
            <person name="Abouelleil A."/>
            <person name="Alvarado L."/>
            <person name="Arachchi H.M."/>
            <person name="Berlin A."/>
            <person name="Chapman S.B."/>
            <person name="Goldberg J."/>
            <person name="Griggs A."/>
            <person name="Gujja S."/>
            <person name="Hansen M."/>
            <person name="Howarth C."/>
            <person name="Imamovic A."/>
            <person name="Larimer J."/>
            <person name="McCowen C."/>
            <person name="Montmayeur A."/>
            <person name="Murphy C."/>
            <person name="Neiman D."/>
            <person name="Pearson M."/>
            <person name="Priest M."/>
            <person name="Roberts A."/>
            <person name="Saif S."/>
            <person name="Shea T."/>
            <person name="Sisk P."/>
            <person name="Sykes S."/>
            <person name="Wortman J."/>
            <person name="Nusbaum C."/>
            <person name="Birren B."/>
        </authorList>
    </citation>
    <scope>NUCLEOTIDE SEQUENCE [LARGE SCALE GENOMIC DNA]</scope>
    <source>
        <strain evidence="2 3">HuA2-1</strain>
    </source>
</reference>
<dbReference type="EMBL" id="AHDV01000058">
    <property type="protein sequence ID" value="EJV74380.1"/>
    <property type="molecule type" value="Genomic_DNA"/>
</dbReference>
<evidence type="ECO:0000313" key="3">
    <source>
        <dbReference type="Proteomes" id="UP000004136"/>
    </source>
</evidence>
<dbReference type="AlphaFoldDB" id="J9BK97"/>
<comment type="caution">
    <text evidence="2">The sequence shown here is derived from an EMBL/GenBank/DDBJ whole genome shotgun (WGS) entry which is preliminary data.</text>
</comment>
<evidence type="ECO:0000313" key="2">
    <source>
        <dbReference type="EMBL" id="EJV74380.1"/>
    </source>
</evidence>
<sequence length="346" mass="40429">MYIKRIKKFTIEDCVLSVYVIIFSLMLSLTTIYLIKINSIDKITNNFYSKNSVDFHIKNDNRPLDMQNFLNQIDERDFILFKENVLELPYIKGIFRSGDIEAPPLVSGRFFQTDDFFKNKNIAVVGKSNNDIILKNGKRYIQLNNTKFEIIGIMGEDFPTKLDTMIFLNLDAVLKLENKNYGSYVLDGKKDMTSTFDRLEQDMGPSISIVKADKETTGSSRIFERNRGDYGIIILFILVILSMSIVIVSYWFYKKRISISIQHVIGHRMLHIYMNLLKKHVLLLLIPYFFSIFMFIIFNLENIETHLDKYMYSLGLGISFLCVYHFLLCILAMCIYSSKIRLKVLK</sequence>
<gene>
    <name evidence="2" type="ORF">IG3_05740</name>
</gene>
<keyword evidence="1" id="KW-0472">Membrane</keyword>
<evidence type="ECO:0008006" key="4">
    <source>
        <dbReference type="Google" id="ProtNLM"/>
    </source>
</evidence>
<feature type="transmembrane region" description="Helical" evidence="1">
    <location>
        <begin position="14"/>
        <end position="35"/>
    </location>
</feature>
<keyword evidence="1" id="KW-0812">Transmembrane</keyword>
<keyword evidence="1" id="KW-1133">Transmembrane helix</keyword>
<accession>J9BK97</accession>
<evidence type="ECO:0000256" key="1">
    <source>
        <dbReference type="SAM" id="Phobius"/>
    </source>
</evidence>
<dbReference type="OrthoDB" id="1929615at2"/>
<dbReference type="HOGENOM" id="CLU_805751_0_0_9"/>
<dbReference type="Proteomes" id="UP000004136">
    <property type="component" value="Unassembled WGS sequence"/>
</dbReference>
<feature type="transmembrane region" description="Helical" evidence="1">
    <location>
        <begin position="281"/>
        <end position="298"/>
    </location>
</feature>
<protein>
    <recommendedName>
        <fullName evidence="4">MacB-like periplasmic core domain-containing protein</fullName>
    </recommendedName>
</protein>
<proteinExistence type="predicted"/>